<name>A0A9D2MT57_9FIRM</name>
<evidence type="ECO:0000256" key="1">
    <source>
        <dbReference type="SAM" id="MobiDB-lite"/>
    </source>
</evidence>
<feature type="domain" description="PepSY" evidence="3">
    <location>
        <begin position="171"/>
        <end position="228"/>
    </location>
</feature>
<evidence type="ECO:0000313" key="4">
    <source>
        <dbReference type="EMBL" id="HJB91713.1"/>
    </source>
</evidence>
<reference evidence="4" key="2">
    <citation type="submission" date="2021-04" db="EMBL/GenBank/DDBJ databases">
        <authorList>
            <person name="Gilroy R."/>
        </authorList>
    </citation>
    <scope>NUCLEOTIDE SEQUENCE</scope>
    <source>
        <strain evidence="4">USAMLcec3-2134</strain>
    </source>
</reference>
<organism evidence="4 5">
    <name type="scientific">Candidatus Eisenbergiella merdigallinarum</name>
    <dbReference type="NCBI Taxonomy" id="2838552"/>
    <lineage>
        <taxon>Bacteria</taxon>
        <taxon>Bacillati</taxon>
        <taxon>Bacillota</taxon>
        <taxon>Clostridia</taxon>
        <taxon>Lachnospirales</taxon>
        <taxon>Lachnospiraceae</taxon>
        <taxon>Eisenbergiella</taxon>
    </lineage>
</organism>
<comment type="caution">
    <text evidence="4">The sequence shown here is derived from an EMBL/GenBank/DDBJ whole genome shotgun (WGS) entry which is preliminary data.</text>
</comment>
<keyword evidence="2" id="KW-0732">Signal</keyword>
<dbReference type="EMBL" id="DWXE01000039">
    <property type="protein sequence ID" value="HJB91713.1"/>
    <property type="molecule type" value="Genomic_DNA"/>
</dbReference>
<proteinExistence type="predicted"/>
<reference evidence="4" key="1">
    <citation type="journal article" date="2021" name="PeerJ">
        <title>Extensive microbial diversity within the chicken gut microbiome revealed by metagenomics and culture.</title>
        <authorList>
            <person name="Gilroy R."/>
            <person name="Ravi A."/>
            <person name="Getino M."/>
            <person name="Pursley I."/>
            <person name="Horton D.L."/>
            <person name="Alikhan N.F."/>
            <person name="Baker D."/>
            <person name="Gharbi K."/>
            <person name="Hall N."/>
            <person name="Watson M."/>
            <person name="Adriaenssens E.M."/>
            <person name="Foster-Nyarko E."/>
            <person name="Jarju S."/>
            <person name="Secka A."/>
            <person name="Antonio M."/>
            <person name="Oren A."/>
            <person name="Chaudhuri R.R."/>
            <person name="La Ragione R."/>
            <person name="Hildebrand F."/>
            <person name="Pallen M.J."/>
        </authorList>
    </citation>
    <scope>NUCLEOTIDE SEQUENCE</scope>
    <source>
        <strain evidence="4">USAMLcec3-2134</strain>
    </source>
</reference>
<feature type="chain" id="PRO_5039282354" evidence="2">
    <location>
        <begin position="25"/>
        <end position="399"/>
    </location>
</feature>
<evidence type="ECO:0000259" key="3">
    <source>
        <dbReference type="Pfam" id="PF03413"/>
    </source>
</evidence>
<evidence type="ECO:0000313" key="5">
    <source>
        <dbReference type="Proteomes" id="UP000886883"/>
    </source>
</evidence>
<dbReference type="Gene3D" id="3.10.450.40">
    <property type="match status" value="4"/>
</dbReference>
<feature type="region of interest" description="Disordered" evidence="1">
    <location>
        <begin position="33"/>
        <end position="88"/>
    </location>
</feature>
<dbReference type="InterPro" id="IPR025711">
    <property type="entry name" value="PepSY"/>
</dbReference>
<dbReference type="PROSITE" id="PS51257">
    <property type="entry name" value="PROKAR_LIPOPROTEIN"/>
    <property type="match status" value="1"/>
</dbReference>
<dbReference type="Pfam" id="PF03413">
    <property type="entry name" value="PepSY"/>
    <property type="match status" value="2"/>
</dbReference>
<accession>A0A9D2MT57</accession>
<evidence type="ECO:0000256" key="2">
    <source>
        <dbReference type="SAM" id="SignalP"/>
    </source>
</evidence>
<protein>
    <submittedName>
        <fullName evidence="4">PepSY domain-containing protein</fullName>
    </submittedName>
</protein>
<feature type="signal peptide" evidence="2">
    <location>
        <begin position="1"/>
        <end position="24"/>
    </location>
</feature>
<dbReference type="AlphaFoldDB" id="A0A9D2MT57"/>
<sequence length="399" mass="42531">MMKRKSMAILLALTLTAASLTACASAGGQDAAQESAQPAATAPETAPGTEQTTEQATAQDAAPETGGTSETAQPAAQDAGTAPQAAQAGSSISADGAKAIALDHAGVAEAGLIAVIVTEERDDGMDLYQVDFYTAEKDFEYEIEKTSGRIMSIDTDLNDLSWSTPSGASFTKEQAMDAVLAKVPGSTQDNLRMKAERDDGRTVYEGEVIVSDRKYDFEIDAQDGAFLEWTEKVFPAQAAGQAEGSGQAAAQSAGTPEETALQTALADSGVAPENVLASGIKRDMDDGQIRYDVEIYAVNADYEYELDETGTRILERERESYSLDWNTPSGASFTKEQAVDAVLAKVAGSAQNNLRMKAERDDGRTVYEGEVIADDRKYEFEIDASTGTFLEWSEEALFY</sequence>
<feature type="domain" description="PepSY" evidence="3">
    <location>
        <begin position="334"/>
        <end position="391"/>
    </location>
</feature>
<gene>
    <name evidence="4" type="ORF">H9763_09670</name>
</gene>
<dbReference type="Proteomes" id="UP000886883">
    <property type="component" value="Unassembled WGS sequence"/>
</dbReference>